<reference evidence="1 2" key="1">
    <citation type="journal article" date="2021" name="Nat. Commun.">
        <title>Genetic determinants of endophytism in the Arabidopsis root mycobiome.</title>
        <authorList>
            <person name="Mesny F."/>
            <person name="Miyauchi S."/>
            <person name="Thiergart T."/>
            <person name="Pickel B."/>
            <person name="Atanasova L."/>
            <person name="Karlsson M."/>
            <person name="Huettel B."/>
            <person name="Barry K.W."/>
            <person name="Haridas S."/>
            <person name="Chen C."/>
            <person name="Bauer D."/>
            <person name="Andreopoulos W."/>
            <person name="Pangilinan J."/>
            <person name="LaButti K."/>
            <person name="Riley R."/>
            <person name="Lipzen A."/>
            <person name="Clum A."/>
            <person name="Drula E."/>
            <person name="Henrissat B."/>
            <person name="Kohler A."/>
            <person name="Grigoriev I.V."/>
            <person name="Martin F.M."/>
            <person name="Hacquard S."/>
        </authorList>
    </citation>
    <scope>NUCLEOTIDE SEQUENCE [LARGE SCALE GENOMIC DNA]</scope>
    <source>
        <strain evidence="1 2">MPI-SDFR-AT-0080</strain>
    </source>
</reference>
<gene>
    <name evidence="1" type="ORF">B0J12DRAFT_742139</name>
</gene>
<accession>A0ABQ8G567</accession>
<keyword evidence="2" id="KW-1185">Reference proteome</keyword>
<dbReference type="Proteomes" id="UP000774617">
    <property type="component" value="Unassembled WGS sequence"/>
</dbReference>
<protein>
    <submittedName>
        <fullName evidence="1">Uncharacterized protein</fullName>
    </submittedName>
</protein>
<comment type="caution">
    <text evidence="1">The sequence shown here is derived from an EMBL/GenBank/DDBJ whole genome shotgun (WGS) entry which is preliminary data.</text>
</comment>
<evidence type="ECO:0000313" key="2">
    <source>
        <dbReference type="Proteomes" id="UP000774617"/>
    </source>
</evidence>
<evidence type="ECO:0000313" key="1">
    <source>
        <dbReference type="EMBL" id="KAH7045214.1"/>
    </source>
</evidence>
<dbReference type="EMBL" id="JAGTJR010000019">
    <property type="protein sequence ID" value="KAH7045214.1"/>
    <property type="molecule type" value="Genomic_DNA"/>
</dbReference>
<organism evidence="1 2">
    <name type="scientific">Macrophomina phaseolina</name>
    <dbReference type="NCBI Taxonomy" id="35725"/>
    <lineage>
        <taxon>Eukaryota</taxon>
        <taxon>Fungi</taxon>
        <taxon>Dikarya</taxon>
        <taxon>Ascomycota</taxon>
        <taxon>Pezizomycotina</taxon>
        <taxon>Dothideomycetes</taxon>
        <taxon>Dothideomycetes incertae sedis</taxon>
        <taxon>Botryosphaeriales</taxon>
        <taxon>Botryosphaeriaceae</taxon>
        <taxon>Macrophomina</taxon>
    </lineage>
</organism>
<name>A0ABQ8G567_9PEZI</name>
<proteinExistence type="predicted"/>
<sequence length="247" mass="26196">MTSTIVSFPWAGREGAPDFVPTTGISGTILGVQSSRTTLVYTCPSAAQSQEDYDNGAVGALCPVANNTPQTVTYAPDFLGVPFTVTYGHQYEPARTTFDEEKMAYGQLACQITAAPVPSGTAGAASAAADPICTWDITSMAEELTPADIMPDLRCFEEDIVGPASNVFYQQWNTASLSSCFSSMSATPTTKATVTRHSTNVRYWTVTVTGAAAEVTLQPTNAKSAAVSCRWNVWTLSLIGLAMFLTL</sequence>